<dbReference type="NCBIfam" id="NF038011">
    <property type="entry name" value="PelF"/>
    <property type="match status" value="1"/>
</dbReference>
<dbReference type="InterPro" id="IPR022622">
    <property type="entry name" value="DUF3492"/>
</dbReference>
<protein>
    <submittedName>
        <fullName evidence="3">Glycosyl transferase family 1</fullName>
    </submittedName>
</protein>
<comment type="caution">
    <text evidence="3">The sequence shown here is derived from an EMBL/GenBank/DDBJ whole genome shotgun (WGS) entry which is preliminary data.</text>
</comment>
<keyword evidence="3" id="KW-0808">Transferase</keyword>
<sequence length="501" mass="57179">MKRIDVCLLLEGTYPYVRGGVSSWVHQLISGLSHLNFYLVFIGGSRSFYQQQHYTLPDNVVGMETHYLMDKDGLLAPRARRGKKSAFSLWQNVISRFKNPEQTLDGEHLQGLLANLGKKHGLSYDDFLYSERSWDVIVDLYFQHAQNQSFVDYFWTFRNIYSPLFTLVKVAENLPPARLFHSISTGYAGFLGALAKQKQQMPYLLTEHGIYTKERKIDLTQASWIKDRHSALDTSIHKKMEQTRQTWIDFFEQLGRTAYDQADSIIALYEGNRQRQIKDGAPADKTGVIVNGISMERFSEAYAKRPQQAPKVAGLIGRVVPIKDIKTFIRAIRVALNSEPELQGWIIGPTEEDPSYVRECELLVNSLGLQDNVLFLGMQNVAEILPKLGVCMLTSISEAQPLVLLEAMAAGIPCVASEVGSCREILEGMNEHDQQLGRCGYVTNIADPNQASEALLALLEDDQRWRQMGDNGYRRVQAYYQEHTMYERYQTLYEEHLAWQE</sequence>
<dbReference type="eggNOG" id="COG0438">
    <property type="taxonomic scope" value="Bacteria"/>
</dbReference>
<dbReference type="GeneID" id="58230160"/>
<gene>
    <name evidence="3" type="ORF">TW72_16820</name>
</gene>
<name>A0A0F4PHT5_9GAMM</name>
<dbReference type="SUPFAM" id="SSF53756">
    <property type="entry name" value="UDP-Glycosyltransferase/glycogen phosphorylase"/>
    <property type="match status" value="1"/>
</dbReference>
<dbReference type="PANTHER" id="PTHR12526">
    <property type="entry name" value="GLYCOSYLTRANSFERASE"/>
    <property type="match status" value="1"/>
</dbReference>
<dbReference type="AlphaFoldDB" id="A0A0F4PHT5"/>
<dbReference type="Proteomes" id="UP000033664">
    <property type="component" value="Unassembled WGS sequence"/>
</dbReference>
<feature type="domain" description="DUF3492" evidence="2">
    <location>
        <begin position="5"/>
        <end position="283"/>
    </location>
</feature>
<proteinExistence type="predicted"/>
<evidence type="ECO:0000259" key="2">
    <source>
        <dbReference type="Pfam" id="PF11997"/>
    </source>
</evidence>
<evidence type="ECO:0000313" key="3">
    <source>
        <dbReference type="EMBL" id="KJY96482.1"/>
    </source>
</evidence>
<evidence type="ECO:0000313" key="4">
    <source>
        <dbReference type="Proteomes" id="UP000033664"/>
    </source>
</evidence>
<dbReference type="EMBL" id="JXXZ01000016">
    <property type="protein sequence ID" value="KJY96482.1"/>
    <property type="molecule type" value="Genomic_DNA"/>
</dbReference>
<dbReference type="GO" id="GO:0016757">
    <property type="term" value="F:glycosyltransferase activity"/>
    <property type="evidence" value="ECO:0007669"/>
    <property type="project" value="InterPro"/>
</dbReference>
<dbReference type="OrthoDB" id="9772485at2"/>
<feature type="domain" description="Glycosyl transferase family 1" evidence="1">
    <location>
        <begin position="308"/>
        <end position="474"/>
    </location>
</feature>
<reference evidence="3 4" key="1">
    <citation type="journal article" date="2015" name="BMC Genomics">
        <title>Genome mining reveals unlocked bioactive potential of marine Gram-negative bacteria.</title>
        <authorList>
            <person name="Machado H."/>
            <person name="Sonnenschein E.C."/>
            <person name="Melchiorsen J."/>
            <person name="Gram L."/>
        </authorList>
    </citation>
    <scope>NUCLEOTIDE SEQUENCE [LARGE SCALE GENOMIC DNA]</scope>
    <source>
        <strain evidence="3 4">S3137</strain>
    </source>
</reference>
<dbReference type="Pfam" id="PF00534">
    <property type="entry name" value="Glycos_transf_1"/>
    <property type="match status" value="1"/>
</dbReference>
<organism evidence="3 4">
    <name type="scientific">Pseudoalteromonas ruthenica</name>
    <dbReference type="NCBI Taxonomy" id="151081"/>
    <lineage>
        <taxon>Bacteria</taxon>
        <taxon>Pseudomonadati</taxon>
        <taxon>Pseudomonadota</taxon>
        <taxon>Gammaproteobacteria</taxon>
        <taxon>Alteromonadales</taxon>
        <taxon>Pseudoalteromonadaceae</taxon>
        <taxon>Pseudoalteromonas</taxon>
    </lineage>
</organism>
<dbReference type="RefSeq" id="WP_045980606.1">
    <property type="nucleotide sequence ID" value="NZ_JXXY01000023.1"/>
</dbReference>
<dbReference type="InterPro" id="IPR001296">
    <property type="entry name" value="Glyco_trans_1"/>
</dbReference>
<dbReference type="Gene3D" id="3.40.50.2000">
    <property type="entry name" value="Glycogen Phosphorylase B"/>
    <property type="match status" value="2"/>
</dbReference>
<evidence type="ECO:0000259" key="1">
    <source>
        <dbReference type="Pfam" id="PF00534"/>
    </source>
</evidence>
<dbReference type="PATRIC" id="fig|151081.8.peg.3681"/>
<accession>A0A0F4PHT5</accession>
<dbReference type="PANTHER" id="PTHR12526:SF608">
    <property type="entry name" value="PELF"/>
    <property type="match status" value="1"/>
</dbReference>
<dbReference type="Pfam" id="PF11997">
    <property type="entry name" value="DUF3492"/>
    <property type="match status" value="1"/>
</dbReference>
<keyword evidence="4" id="KW-1185">Reference proteome</keyword>
<dbReference type="InterPro" id="IPR047691">
    <property type="entry name" value="PelF-like"/>
</dbReference>
<dbReference type="CDD" id="cd03813">
    <property type="entry name" value="GT4-like"/>
    <property type="match status" value="1"/>
</dbReference>
<dbReference type="GO" id="GO:1901135">
    <property type="term" value="P:carbohydrate derivative metabolic process"/>
    <property type="evidence" value="ECO:0007669"/>
    <property type="project" value="UniProtKB-ARBA"/>
</dbReference>